<feature type="transmembrane region" description="Helical" evidence="10">
    <location>
        <begin position="251"/>
        <end position="273"/>
    </location>
</feature>
<keyword evidence="9 10" id="KW-0472">Membrane</keyword>
<evidence type="ECO:0000313" key="14">
    <source>
        <dbReference type="Proteomes" id="UP001148312"/>
    </source>
</evidence>
<dbReference type="PANTHER" id="PTHR22936">
    <property type="entry name" value="RHOMBOID-RELATED"/>
    <property type="match status" value="1"/>
</dbReference>
<sequence length="541" mass="59313">MAANEYYNHSNTSHPPTYDQFADGPGHSGHPAQVNPNAPPGYTLPGPSHQNDPSAPYHNRQSQYSLQYDNGAYAPAGRVPDGDHYAENIPLKAQPQYGNNPDWMHQQTNYPPPSPGGLEGPPRVVTQRKPGFFRKKPAWVTWALTLAQIAVFIVELVKNATLTGSPIETKPSFNPMIGPSPYIQIYMGARYDPCMKNIPGVQNSSVSIMWPCPNSTTTNSDCSLSDLCGFGGVPNPRVGGSIDDTPAPNQWYRFIVPIFLHGGIIHIGFNLLVQMTMGADMERMIGAWRYALTYFASGIFGYVFGGNYAAPLQPSTGCSGALFGILALFLLDLLYDWPRRESPWVELIIMVLGVGVSFVLGLLPGLDNFSHIGGFIMGLAMGLSILRSPNALRERIGLARQPYVAMSGGVGTDAADKRKTSSVLDFFKGKNNMVSSASEGETATGPLKFFKGRKPLWWAWWLVRAGALVAVLIGFILLIVDFYKYPASRHVAVHFDYHEQLGGSKRDMKLAFYITLTSTGGVLEASCYLQKKIYKNLYIEA</sequence>
<evidence type="ECO:0000256" key="6">
    <source>
        <dbReference type="ARBA" id="ARBA00022801"/>
    </source>
</evidence>
<keyword evidence="14" id="KW-1185">Reference proteome</keyword>
<evidence type="ECO:0000256" key="2">
    <source>
        <dbReference type="ARBA" id="ARBA00004141"/>
    </source>
</evidence>
<feature type="compositionally biased region" description="Polar residues" evidence="11">
    <location>
        <begin position="48"/>
        <end position="59"/>
    </location>
</feature>
<reference evidence="13" key="2">
    <citation type="journal article" date="2023" name="IMA Fungus">
        <title>Comparative genomic study of the Penicillium genus elucidates a diverse pangenome and 15 lateral gene transfer events.</title>
        <authorList>
            <person name="Petersen C."/>
            <person name="Sorensen T."/>
            <person name="Nielsen M.R."/>
            <person name="Sondergaard T.E."/>
            <person name="Sorensen J.L."/>
            <person name="Fitzpatrick D.A."/>
            <person name="Frisvad J.C."/>
            <person name="Nielsen K.L."/>
        </authorList>
    </citation>
    <scope>NUCLEOTIDE SEQUENCE</scope>
    <source>
        <strain evidence="13">IBT 30728</strain>
    </source>
</reference>
<evidence type="ECO:0000256" key="11">
    <source>
        <dbReference type="SAM" id="MobiDB-lite"/>
    </source>
</evidence>
<gene>
    <name evidence="13" type="ORF">N7539_003582</name>
</gene>
<dbReference type="Proteomes" id="UP001148312">
    <property type="component" value="Unassembled WGS sequence"/>
</dbReference>
<keyword evidence="6 10" id="KW-0378">Hydrolase</keyword>
<reference evidence="13" key="1">
    <citation type="submission" date="2022-12" db="EMBL/GenBank/DDBJ databases">
        <authorList>
            <person name="Petersen C."/>
        </authorList>
    </citation>
    <scope>NUCLEOTIDE SEQUENCE</scope>
    <source>
        <strain evidence="13">IBT 30728</strain>
    </source>
</reference>
<evidence type="ECO:0000256" key="5">
    <source>
        <dbReference type="ARBA" id="ARBA00022692"/>
    </source>
</evidence>
<feature type="transmembrane region" description="Helical" evidence="10">
    <location>
        <begin position="369"/>
        <end position="386"/>
    </location>
</feature>
<dbReference type="SUPFAM" id="SSF144091">
    <property type="entry name" value="Rhomboid-like"/>
    <property type="match status" value="1"/>
</dbReference>
<dbReference type="AlphaFoldDB" id="A0A9W9XDE8"/>
<dbReference type="InterPro" id="IPR022764">
    <property type="entry name" value="Peptidase_S54_rhomboid_dom"/>
</dbReference>
<accession>A0A9W9XDE8</accession>
<comment type="subcellular location">
    <subcellularLocation>
        <location evidence="2 10">Membrane</location>
        <topology evidence="2 10">Multi-pass membrane protein</topology>
    </subcellularLocation>
</comment>
<name>A0A9W9XDE8_9EURO</name>
<dbReference type="RefSeq" id="XP_056790725.1">
    <property type="nucleotide sequence ID" value="XM_056933184.1"/>
</dbReference>
<feature type="region of interest" description="Disordered" evidence="11">
    <location>
        <begin position="1"/>
        <end position="59"/>
    </location>
</feature>
<evidence type="ECO:0000313" key="13">
    <source>
        <dbReference type="EMBL" id="KAJ5488692.1"/>
    </source>
</evidence>
<dbReference type="GO" id="GO:0004252">
    <property type="term" value="F:serine-type endopeptidase activity"/>
    <property type="evidence" value="ECO:0007669"/>
    <property type="project" value="InterPro"/>
</dbReference>
<dbReference type="GO" id="GO:0016020">
    <property type="term" value="C:membrane"/>
    <property type="evidence" value="ECO:0007669"/>
    <property type="project" value="UniProtKB-SubCell"/>
</dbReference>
<keyword evidence="8 10" id="KW-1133">Transmembrane helix</keyword>
<feature type="transmembrane region" description="Helical" evidence="10">
    <location>
        <begin position="311"/>
        <end position="331"/>
    </location>
</feature>
<evidence type="ECO:0000256" key="4">
    <source>
        <dbReference type="ARBA" id="ARBA00022670"/>
    </source>
</evidence>
<dbReference type="Gene3D" id="1.20.1540.10">
    <property type="entry name" value="Rhomboid-like"/>
    <property type="match status" value="1"/>
</dbReference>
<dbReference type="EC" id="3.4.21.105" evidence="10"/>
<feature type="region of interest" description="Disordered" evidence="11">
    <location>
        <begin position="96"/>
        <end position="120"/>
    </location>
</feature>
<evidence type="ECO:0000256" key="1">
    <source>
        <dbReference type="ARBA" id="ARBA00000156"/>
    </source>
</evidence>
<dbReference type="PANTHER" id="PTHR22936:SF69">
    <property type="entry name" value="RHOMBOID-LIKE PROTEIN"/>
    <property type="match status" value="1"/>
</dbReference>
<dbReference type="Pfam" id="PF01694">
    <property type="entry name" value="Rhomboid"/>
    <property type="match status" value="1"/>
</dbReference>
<dbReference type="GeneID" id="81623433"/>
<comment type="similarity">
    <text evidence="3 10">Belongs to the peptidase S54 family.</text>
</comment>
<proteinExistence type="inferred from homology"/>
<keyword evidence="4 10" id="KW-0645">Protease</keyword>
<evidence type="ECO:0000256" key="3">
    <source>
        <dbReference type="ARBA" id="ARBA00009045"/>
    </source>
</evidence>
<comment type="caution">
    <text evidence="13">The sequence shown here is derived from an EMBL/GenBank/DDBJ whole genome shotgun (WGS) entry which is preliminary data.</text>
</comment>
<evidence type="ECO:0000259" key="12">
    <source>
        <dbReference type="Pfam" id="PF01694"/>
    </source>
</evidence>
<dbReference type="InterPro" id="IPR035952">
    <property type="entry name" value="Rhomboid-like_sf"/>
</dbReference>
<keyword evidence="5 10" id="KW-0812">Transmembrane</keyword>
<feature type="transmembrane region" description="Helical" evidence="10">
    <location>
        <begin position="138"/>
        <end position="157"/>
    </location>
</feature>
<feature type="transmembrane region" description="Helical" evidence="10">
    <location>
        <begin position="285"/>
        <end position="305"/>
    </location>
</feature>
<dbReference type="GO" id="GO:0006508">
    <property type="term" value="P:proteolysis"/>
    <property type="evidence" value="ECO:0007669"/>
    <property type="project" value="UniProtKB-KW"/>
</dbReference>
<dbReference type="EMBL" id="JAPWDQ010000004">
    <property type="protein sequence ID" value="KAJ5488692.1"/>
    <property type="molecule type" value="Genomic_DNA"/>
</dbReference>
<protein>
    <recommendedName>
        <fullName evidence="10">Rhomboid-type serine protease</fullName>
        <ecNumber evidence="10">3.4.21.105</ecNumber>
    </recommendedName>
</protein>
<comment type="catalytic activity">
    <reaction evidence="1 10">
        <text>Cleaves type-1 transmembrane domains using a catalytic dyad composed of serine and histidine that are contributed by different transmembrane domains.</text>
        <dbReference type="EC" id="3.4.21.105"/>
    </reaction>
</comment>
<evidence type="ECO:0000256" key="8">
    <source>
        <dbReference type="ARBA" id="ARBA00022989"/>
    </source>
</evidence>
<comment type="caution">
    <text evidence="10">Lacks conserved residue(s) required for the propagation of feature annotation.</text>
</comment>
<evidence type="ECO:0000256" key="10">
    <source>
        <dbReference type="RuleBase" id="RU362115"/>
    </source>
</evidence>
<feature type="transmembrane region" description="Helical" evidence="10">
    <location>
        <begin position="510"/>
        <end position="529"/>
    </location>
</feature>
<organism evidence="13 14">
    <name type="scientific">Penicillium diatomitis</name>
    <dbReference type="NCBI Taxonomy" id="2819901"/>
    <lineage>
        <taxon>Eukaryota</taxon>
        <taxon>Fungi</taxon>
        <taxon>Dikarya</taxon>
        <taxon>Ascomycota</taxon>
        <taxon>Pezizomycotina</taxon>
        <taxon>Eurotiomycetes</taxon>
        <taxon>Eurotiomycetidae</taxon>
        <taxon>Eurotiales</taxon>
        <taxon>Aspergillaceae</taxon>
        <taxon>Penicillium</taxon>
    </lineage>
</organism>
<feature type="transmembrane region" description="Helical" evidence="10">
    <location>
        <begin position="458"/>
        <end position="480"/>
    </location>
</feature>
<dbReference type="InterPro" id="IPR002610">
    <property type="entry name" value="Peptidase_S54_rhomboid-like"/>
</dbReference>
<feature type="transmembrane region" description="Helical" evidence="10">
    <location>
        <begin position="343"/>
        <end position="363"/>
    </location>
</feature>
<evidence type="ECO:0000256" key="9">
    <source>
        <dbReference type="ARBA" id="ARBA00023136"/>
    </source>
</evidence>
<comment type="function">
    <text evidence="10">Serine protease involved in intramembrane proteolysis.</text>
</comment>
<evidence type="ECO:0000256" key="7">
    <source>
        <dbReference type="ARBA" id="ARBA00022825"/>
    </source>
</evidence>
<feature type="domain" description="Peptidase S54 rhomboid" evidence="12">
    <location>
        <begin position="249"/>
        <end position="387"/>
    </location>
</feature>
<keyword evidence="7 10" id="KW-0720">Serine protease</keyword>